<dbReference type="PANTHER" id="PTHR22946:SF12">
    <property type="entry name" value="CONIDIAL PIGMENT BIOSYNTHESIS PROTEIN AYG1 (AFU_ORTHOLOGUE AFUA_2G17550)"/>
    <property type="match status" value="1"/>
</dbReference>
<dbReference type="SUPFAM" id="SSF53474">
    <property type="entry name" value="alpha/beta-Hydrolases"/>
    <property type="match status" value="1"/>
</dbReference>
<dbReference type="Pfam" id="PF06500">
    <property type="entry name" value="FrsA-like"/>
    <property type="match status" value="1"/>
</dbReference>
<dbReference type="OrthoDB" id="5409895at2759"/>
<organism evidence="2 3">
    <name type="scientific">Endocarpon pusillum</name>
    <dbReference type="NCBI Taxonomy" id="364733"/>
    <lineage>
        <taxon>Eukaryota</taxon>
        <taxon>Fungi</taxon>
        <taxon>Dikarya</taxon>
        <taxon>Ascomycota</taxon>
        <taxon>Pezizomycotina</taxon>
        <taxon>Eurotiomycetes</taxon>
        <taxon>Chaetothyriomycetidae</taxon>
        <taxon>Verrucariales</taxon>
        <taxon>Verrucariaceae</taxon>
        <taxon>Endocarpon</taxon>
    </lineage>
</organism>
<gene>
    <name evidence="2" type="ORF">GJ744_003905</name>
</gene>
<keyword evidence="1" id="KW-0378">Hydrolase</keyword>
<protein>
    <submittedName>
        <fullName evidence="2">Uncharacterized protein</fullName>
    </submittedName>
</protein>
<dbReference type="InterPro" id="IPR029058">
    <property type="entry name" value="AB_hydrolase_fold"/>
</dbReference>
<dbReference type="Proteomes" id="UP000606974">
    <property type="component" value="Unassembled WGS sequence"/>
</dbReference>
<dbReference type="GO" id="GO:0016787">
    <property type="term" value="F:hydrolase activity"/>
    <property type="evidence" value="ECO:0007669"/>
    <property type="project" value="UniProtKB-KW"/>
</dbReference>
<comment type="caution">
    <text evidence="2">The sequence shown here is derived from an EMBL/GenBank/DDBJ whole genome shotgun (WGS) entry which is preliminary data.</text>
</comment>
<dbReference type="InterPro" id="IPR050261">
    <property type="entry name" value="FrsA_esterase"/>
</dbReference>
<evidence type="ECO:0000256" key="1">
    <source>
        <dbReference type="ARBA" id="ARBA00022801"/>
    </source>
</evidence>
<keyword evidence="3" id="KW-1185">Reference proteome</keyword>
<dbReference type="EMBL" id="JAACFV010000181">
    <property type="protein sequence ID" value="KAF7503383.1"/>
    <property type="molecule type" value="Genomic_DNA"/>
</dbReference>
<evidence type="ECO:0000313" key="3">
    <source>
        <dbReference type="Proteomes" id="UP000606974"/>
    </source>
</evidence>
<dbReference type="AlphaFoldDB" id="A0A8H7E0C5"/>
<sequence length="431" mass="48622">MANAYHIGEKINQHAAHHDSFKALWETKWQKPCSMGVYPFMFGTTKDFEPVVNELIEVKDFHQLCQPVLTTAQNGMQEPYDWDAYAETFFPTAQELVRRASEAEKAGEKEKASELYMRASAVYRISRFPISRSPKQKFAWTMGKEACLKGLQLQEHPVHEVLVPHKHAIEGEGDTIPIYHQVPEGASSENPAPCVVIFTGLDGYRTELVVWAEGWRQVGVAVIVVEIPGTGDSPALANDPTSPDRQWSSLLDWIDTQAAVDSKKLIVWGFSTGGYYAIRLAHTHKDRIMAATALGGGCHHMFDEAWLDEVNHLEYPFDLAYALAYKFGYGSDLEAFKKEGKKFSLLEDGTLDKPCARLFLVNGTDDEIFPIDDMYRALEHGSPKETRFVEGVKHMGEPSSFTIILDWIYEMLDINSHPGQQLKTIPFKAKY</sequence>
<reference evidence="2" key="1">
    <citation type="submission" date="2020-02" db="EMBL/GenBank/DDBJ databases">
        <authorList>
            <person name="Palmer J.M."/>
        </authorList>
    </citation>
    <scope>NUCLEOTIDE SEQUENCE</scope>
    <source>
        <strain evidence="2">EPUS1.4</strain>
        <tissue evidence="2">Thallus</tissue>
    </source>
</reference>
<proteinExistence type="predicted"/>
<dbReference type="Gene3D" id="3.40.50.1820">
    <property type="entry name" value="alpha/beta hydrolase"/>
    <property type="match status" value="1"/>
</dbReference>
<name>A0A8H7E0C5_9EURO</name>
<dbReference type="PANTHER" id="PTHR22946">
    <property type="entry name" value="DIENELACTONE HYDROLASE DOMAIN-CONTAINING PROTEIN-RELATED"/>
    <property type="match status" value="1"/>
</dbReference>
<accession>A0A8H7E0C5</accession>
<dbReference type="InterPro" id="IPR010520">
    <property type="entry name" value="FrsA-like"/>
</dbReference>
<evidence type="ECO:0000313" key="2">
    <source>
        <dbReference type="EMBL" id="KAF7503383.1"/>
    </source>
</evidence>